<dbReference type="Proteomes" id="UP000189739">
    <property type="component" value="Unassembled WGS sequence"/>
</dbReference>
<dbReference type="InterPro" id="IPR050072">
    <property type="entry name" value="Peptidase_M20A"/>
</dbReference>
<dbReference type="InterPro" id="IPR011650">
    <property type="entry name" value="Peptidase_M20_dimer"/>
</dbReference>
<sequence>MADILYEDALQLLQAIGSNTAPADVIMAFMNDCGLSTHRQGNNIWCLNRACDTTKPTILLYAHYNALAAETEACRLMNGELWGQGLNYGGGSLVALMAAFRYYYHKRDLPYNLCFCAAEERESHGVPRLPVIQGQTLKPDFAIVGEPTDMQMAIAEMGHLVLDCVANGKAGHAGRSEGDNAIYHALRDINWFATYEFNKCAAFMPPIRMAVLQVNAGGANDTTPAECSFTVDVYYNTCYSIDEILATIVLNTRCGISLREDISRPAELSRVHPFVQAGLSIGLETCVSPTSSACGWLQVPALKIGPGDPACTRCADERIAVLEIRRAINIYIKLLERSLSNLINKPERAA</sequence>
<evidence type="ECO:0000259" key="3">
    <source>
        <dbReference type="Pfam" id="PF07687"/>
    </source>
</evidence>
<dbReference type="GO" id="GO:0006526">
    <property type="term" value="P:L-arginine biosynthetic process"/>
    <property type="evidence" value="ECO:0007669"/>
    <property type="project" value="TreeGrafter"/>
</dbReference>
<keyword evidence="5" id="KW-1185">Reference proteome</keyword>
<dbReference type="AlphaFoldDB" id="A0A1S9PJW8"/>
<name>A0A1S9PJW8_9SPHI</name>
<dbReference type="SUPFAM" id="SSF55031">
    <property type="entry name" value="Bacterial exopeptidase dimerisation domain"/>
    <property type="match status" value="1"/>
</dbReference>
<comment type="caution">
    <text evidence="4">The sequence shown here is derived from an EMBL/GenBank/DDBJ whole genome shotgun (WGS) entry which is preliminary data.</text>
</comment>
<dbReference type="Gene3D" id="3.40.630.10">
    <property type="entry name" value="Zn peptidases"/>
    <property type="match status" value="1"/>
</dbReference>
<evidence type="ECO:0000256" key="1">
    <source>
        <dbReference type="ARBA" id="ARBA00022723"/>
    </source>
</evidence>
<dbReference type="InterPro" id="IPR036264">
    <property type="entry name" value="Bact_exopeptidase_dim_dom"/>
</dbReference>
<proteinExistence type="predicted"/>
<gene>
    <name evidence="4" type="ORF">BC343_21270</name>
</gene>
<evidence type="ECO:0000256" key="2">
    <source>
        <dbReference type="ARBA" id="ARBA00022801"/>
    </source>
</evidence>
<organism evidence="4 5">
    <name type="scientific">Mucilaginibacter pedocola</name>
    <dbReference type="NCBI Taxonomy" id="1792845"/>
    <lineage>
        <taxon>Bacteria</taxon>
        <taxon>Pseudomonadati</taxon>
        <taxon>Bacteroidota</taxon>
        <taxon>Sphingobacteriia</taxon>
        <taxon>Sphingobacteriales</taxon>
        <taxon>Sphingobacteriaceae</taxon>
        <taxon>Mucilaginibacter</taxon>
    </lineage>
</organism>
<dbReference type="PANTHER" id="PTHR43808">
    <property type="entry name" value="ACETYLORNITHINE DEACETYLASE"/>
    <property type="match status" value="1"/>
</dbReference>
<reference evidence="4 5" key="1">
    <citation type="submission" date="2016-07" db="EMBL/GenBank/DDBJ databases">
        <title>Genomic analysis of zinc-resistant bacterium Mucilaginibacter pedocola TBZ30.</title>
        <authorList>
            <person name="Huang J."/>
            <person name="Tang J."/>
        </authorList>
    </citation>
    <scope>NUCLEOTIDE SEQUENCE [LARGE SCALE GENOMIC DNA]</scope>
    <source>
        <strain evidence="4 5">TBZ30</strain>
    </source>
</reference>
<dbReference type="PANTHER" id="PTHR43808:SF31">
    <property type="entry name" value="N-ACETYL-L-CITRULLINE DEACETYLASE"/>
    <property type="match status" value="1"/>
</dbReference>
<accession>A0A1S9PJW8</accession>
<evidence type="ECO:0000313" key="5">
    <source>
        <dbReference type="Proteomes" id="UP000189739"/>
    </source>
</evidence>
<dbReference type="Gene3D" id="3.30.70.360">
    <property type="match status" value="1"/>
</dbReference>
<dbReference type="EMBL" id="MBTF01000003">
    <property type="protein sequence ID" value="OOQ61209.1"/>
    <property type="molecule type" value="Genomic_DNA"/>
</dbReference>
<dbReference type="STRING" id="1792845.BC343_21270"/>
<keyword evidence="1" id="KW-0479">Metal-binding</keyword>
<dbReference type="GO" id="GO:0008777">
    <property type="term" value="F:acetylornithine deacetylase activity"/>
    <property type="evidence" value="ECO:0007669"/>
    <property type="project" value="TreeGrafter"/>
</dbReference>
<keyword evidence="2" id="KW-0378">Hydrolase</keyword>
<dbReference type="Pfam" id="PF07687">
    <property type="entry name" value="M20_dimer"/>
    <property type="match status" value="1"/>
</dbReference>
<dbReference type="SUPFAM" id="SSF53187">
    <property type="entry name" value="Zn-dependent exopeptidases"/>
    <property type="match status" value="1"/>
</dbReference>
<protein>
    <recommendedName>
        <fullName evidence="3">Peptidase M20 dimerisation domain-containing protein</fullName>
    </recommendedName>
</protein>
<evidence type="ECO:0000313" key="4">
    <source>
        <dbReference type="EMBL" id="OOQ61209.1"/>
    </source>
</evidence>
<feature type="domain" description="Peptidase M20 dimerisation" evidence="3">
    <location>
        <begin position="155"/>
        <end position="248"/>
    </location>
</feature>